<feature type="transmembrane region" description="Helical" evidence="6">
    <location>
        <begin position="361"/>
        <end position="387"/>
    </location>
</feature>
<dbReference type="Proteomes" id="UP000228621">
    <property type="component" value="Unassembled WGS sequence"/>
</dbReference>
<evidence type="ECO:0000259" key="8">
    <source>
        <dbReference type="Pfam" id="PF12704"/>
    </source>
</evidence>
<feature type="transmembrane region" description="Helical" evidence="6">
    <location>
        <begin position="20"/>
        <end position="40"/>
    </location>
</feature>
<dbReference type="Pfam" id="PF02687">
    <property type="entry name" value="FtsX"/>
    <property type="match status" value="1"/>
</dbReference>
<evidence type="ECO:0000256" key="4">
    <source>
        <dbReference type="ARBA" id="ARBA00022989"/>
    </source>
</evidence>
<evidence type="ECO:0000256" key="1">
    <source>
        <dbReference type="ARBA" id="ARBA00004651"/>
    </source>
</evidence>
<evidence type="ECO:0000256" key="6">
    <source>
        <dbReference type="SAM" id="Phobius"/>
    </source>
</evidence>
<dbReference type="InterPro" id="IPR050250">
    <property type="entry name" value="Macrolide_Exporter_MacB"/>
</dbReference>
<dbReference type="EMBL" id="NKHF01000036">
    <property type="protein sequence ID" value="PCK32230.1"/>
    <property type="molecule type" value="Genomic_DNA"/>
</dbReference>
<keyword evidence="9" id="KW-0547">Nucleotide-binding</keyword>
<keyword evidence="3 6" id="KW-0812">Transmembrane</keyword>
<keyword evidence="5 6" id="KW-0472">Membrane</keyword>
<feature type="transmembrane region" description="Helical" evidence="6">
    <location>
        <begin position="317"/>
        <end position="340"/>
    </location>
</feature>
<dbReference type="GO" id="GO:0005886">
    <property type="term" value="C:plasma membrane"/>
    <property type="evidence" value="ECO:0007669"/>
    <property type="project" value="UniProtKB-SubCell"/>
</dbReference>
<dbReference type="InterPro" id="IPR025857">
    <property type="entry name" value="MacB_PCD"/>
</dbReference>
<proteinExistence type="predicted"/>
<sequence length="453" mass="51177">MKELILLAWQGLKQKPKLSALMIINLAVGITLMLTMSAIVKQSSSEVIGYKGDYLYTAGLNFFDGDQDVVDFNQFPRWTYQDAQALKQAELPYESLSFNYTTEFIVGLADNSVRPISVDAASTDRHMFTVLDAPFIYGTPWSEQNEQSGEAVAVISKNANDHLFGGTNSVGQFIQVQGEQLQVVGVVDLSNYKRRFQDLSFSNNYNHDAFIPLQYAYAQNFPRTGQVSCRTNELYTATNPRSGSIDMLKSAECGYLTVWFQYQEDKKTAHLAELKTWLNNYIADQQAVGRFQHKNLTDFYSMGELYILIQRFMAWEAIYLTFSYLLFGICLVNTVGILLAKFQANRKLISLYRALGANRGVIMKIHFLEILMLTVASVVLGFVLAFAGLELMFHLRMYQADYMALAEQVRQIYQFDGKLALWTTIGIFLAVGLSGLYPVYRSSRVSPAAELRG</sequence>
<evidence type="ECO:0000256" key="5">
    <source>
        <dbReference type="ARBA" id="ARBA00023136"/>
    </source>
</evidence>
<dbReference type="AlphaFoldDB" id="A0A2A5JS58"/>
<protein>
    <submittedName>
        <fullName evidence="9">ABC transporter ATP-binding protein</fullName>
    </submittedName>
</protein>
<keyword evidence="9" id="KW-0067">ATP-binding</keyword>
<feature type="domain" description="ABC3 transporter permease C-terminal" evidence="7">
    <location>
        <begin position="321"/>
        <end position="447"/>
    </location>
</feature>
<dbReference type="GO" id="GO:0022857">
    <property type="term" value="F:transmembrane transporter activity"/>
    <property type="evidence" value="ECO:0007669"/>
    <property type="project" value="TreeGrafter"/>
</dbReference>
<accession>A0A2A5JS58</accession>
<dbReference type="RefSeq" id="WP_099641541.1">
    <property type="nucleotide sequence ID" value="NZ_NKHF01000036.1"/>
</dbReference>
<evidence type="ECO:0000313" key="9">
    <source>
        <dbReference type="EMBL" id="PCK32230.1"/>
    </source>
</evidence>
<organism evidence="9 10">
    <name type="scientific">Pseudoalteromonas piscicida</name>
    <dbReference type="NCBI Taxonomy" id="43662"/>
    <lineage>
        <taxon>Bacteria</taxon>
        <taxon>Pseudomonadati</taxon>
        <taxon>Pseudomonadota</taxon>
        <taxon>Gammaproteobacteria</taxon>
        <taxon>Alteromonadales</taxon>
        <taxon>Pseudoalteromonadaceae</taxon>
        <taxon>Pseudoalteromonas</taxon>
    </lineage>
</organism>
<dbReference type="PANTHER" id="PTHR30572:SF18">
    <property type="entry name" value="ABC-TYPE MACROLIDE FAMILY EXPORT SYSTEM PERMEASE COMPONENT 2"/>
    <property type="match status" value="1"/>
</dbReference>
<evidence type="ECO:0000259" key="7">
    <source>
        <dbReference type="Pfam" id="PF02687"/>
    </source>
</evidence>
<keyword evidence="4 6" id="KW-1133">Transmembrane helix</keyword>
<evidence type="ECO:0000256" key="3">
    <source>
        <dbReference type="ARBA" id="ARBA00022692"/>
    </source>
</evidence>
<keyword evidence="10" id="KW-1185">Reference proteome</keyword>
<dbReference type="PANTHER" id="PTHR30572">
    <property type="entry name" value="MEMBRANE COMPONENT OF TRANSPORTER-RELATED"/>
    <property type="match status" value="1"/>
</dbReference>
<feature type="domain" description="MacB-like periplasmic core" evidence="8">
    <location>
        <begin position="19"/>
        <end position="220"/>
    </location>
</feature>
<comment type="subcellular location">
    <subcellularLocation>
        <location evidence="1">Cell membrane</location>
        <topology evidence="1">Multi-pass membrane protein</topology>
    </subcellularLocation>
</comment>
<dbReference type="OrthoDB" id="6280401at2"/>
<keyword evidence="2" id="KW-1003">Cell membrane</keyword>
<feature type="transmembrane region" description="Helical" evidence="6">
    <location>
        <begin position="419"/>
        <end position="440"/>
    </location>
</feature>
<dbReference type="InterPro" id="IPR003838">
    <property type="entry name" value="ABC3_permease_C"/>
</dbReference>
<gene>
    <name evidence="9" type="ORF">CEX98_07835</name>
</gene>
<dbReference type="Pfam" id="PF12704">
    <property type="entry name" value="MacB_PCD"/>
    <property type="match status" value="1"/>
</dbReference>
<comment type="caution">
    <text evidence="9">The sequence shown here is derived from an EMBL/GenBank/DDBJ whole genome shotgun (WGS) entry which is preliminary data.</text>
</comment>
<dbReference type="GO" id="GO:0005524">
    <property type="term" value="F:ATP binding"/>
    <property type="evidence" value="ECO:0007669"/>
    <property type="project" value="UniProtKB-KW"/>
</dbReference>
<name>A0A2A5JS58_PSEO7</name>
<reference evidence="10" key="1">
    <citation type="journal article" date="2019" name="Genome Announc.">
        <title>Draft Genome Sequence of Pseudoalteromonas piscicida Strain 36Y ROTHPW, an Hypersaline Seawater Isolate from the South Coast of Sonora, Mexico.</title>
        <authorList>
            <person name="Sanchez-Diaz R."/>
            <person name="Molina-Garza Z.J."/>
            <person name="Cruz-Suarez L.E."/>
            <person name="Selvin J."/>
            <person name="Kiran G.S."/>
            <person name="Ibarra-Gamez J.C."/>
            <person name="Gomez-Gil B."/>
            <person name="Galaviz-Silva L."/>
        </authorList>
    </citation>
    <scope>NUCLEOTIDE SEQUENCE [LARGE SCALE GENOMIC DNA]</scope>
    <source>
        <strain evidence="10">36Y_RITHPW</strain>
    </source>
</reference>
<evidence type="ECO:0000313" key="10">
    <source>
        <dbReference type="Proteomes" id="UP000228621"/>
    </source>
</evidence>
<evidence type="ECO:0000256" key="2">
    <source>
        <dbReference type="ARBA" id="ARBA00022475"/>
    </source>
</evidence>